<gene>
    <name evidence="2" type="ORF">CFBP7129_21200</name>
</gene>
<evidence type="ECO:0000313" key="3">
    <source>
        <dbReference type="Proteomes" id="UP000298649"/>
    </source>
</evidence>
<dbReference type="RefSeq" id="WP_045021549.1">
    <property type="nucleotide sequence ID" value="NZ_CP039923.1"/>
</dbReference>
<proteinExistence type="predicted"/>
<dbReference type="EMBL" id="CP039923">
    <property type="protein sequence ID" value="QCL96698.1"/>
    <property type="molecule type" value="Genomic_DNA"/>
</dbReference>
<feature type="coiled-coil region" evidence="1">
    <location>
        <begin position="285"/>
        <end position="342"/>
    </location>
</feature>
<accession>A0A4D7YQ39</accession>
<name>A0A4D7YQ39_AGRTU</name>
<dbReference type="AlphaFoldDB" id="A0A4D7YQ39"/>
<reference evidence="2 3" key="1">
    <citation type="submission" date="2019-04" db="EMBL/GenBank/DDBJ databases">
        <title>Complete genome sequence of Agrobacterium tumefaciens CFBP7129.</title>
        <authorList>
            <person name="Haryono M."/>
            <person name="Lin Y.-C."/>
            <person name="Lai E.-M."/>
            <person name="Kuo C.-H."/>
        </authorList>
    </citation>
    <scope>NUCLEOTIDE SEQUENCE [LARGE SCALE GENOMIC DNA]</scope>
    <source>
        <strain evidence="2 3">CFBP7129</strain>
    </source>
</reference>
<keyword evidence="1" id="KW-0175">Coiled coil</keyword>
<protein>
    <submittedName>
        <fullName evidence="2">Uncharacterized protein</fullName>
    </submittedName>
</protein>
<dbReference type="Proteomes" id="UP000298649">
    <property type="component" value="Chromosome linear"/>
</dbReference>
<organism evidence="2 3">
    <name type="scientific">Agrobacterium tumefaciens</name>
    <dbReference type="NCBI Taxonomy" id="358"/>
    <lineage>
        <taxon>Bacteria</taxon>
        <taxon>Pseudomonadati</taxon>
        <taxon>Pseudomonadota</taxon>
        <taxon>Alphaproteobacteria</taxon>
        <taxon>Hyphomicrobiales</taxon>
        <taxon>Rhizobiaceae</taxon>
        <taxon>Rhizobium/Agrobacterium group</taxon>
        <taxon>Agrobacterium</taxon>
        <taxon>Agrobacterium tumefaciens complex</taxon>
    </lineage>
</organism>
<sequence>MARLVYACRFDVRADEGLSIVLSSYRDWIVQHYRSRRQIADFDFDLEADGTCDHIIEHHSLSSSVYQDGEGRVIRIRWSFPDDNDNGLRWANEVRIGQFGDRCGVEHLIYIESVEYSVSPAKLLFGSPRAVRDICRKTPAYIGEMQVRAEPYKLEHGGVADLLALLTSDLRRLPIILLSSYARGDVNQIDATKLAQNLAGVAVVVQIIDPELTWDFADEVGRQLSCFNGAARIYWPGFTKVSEPKSHRLYFGTWIEDVGPIVAARAIERAVFAVAAFRFVPDGQIVNLIRSVEAAERRKVLVEKKETGDDFWADYERDLALLNNAEKRLEELEAENANLRANQQIFFVPEIEGTGNHAPVEASELSFSSVIEAVQAAAGRCKNLEFLDSAMSAAEDCPFQRPYDIFQALTDLNVIVDAWKDNRDRKGSGGDLLLHLRDRGWGKRSSMHISDTTRSKYRSAYEFDYQGAKQLFEPHITLGSGDANSCASIHFIFDPEPLKMIVGHVGKHLPNTKT</sequence>
<evidence type="ECO:0000313" key="2">
    <source>
        <dbReference type="EMBL" id="QCL96698.1"/>
    </source>
</evidence>
<evidence type="ECO:0000256" key="1">
    <source>
        <dbReference type="SAM" id="Coils"/>
    </source>
</evidence>